<feature type="compositionally biased region" description="Basic and acidic residues" evidence="1">
    <location>
        <begin position="17"/>
        <end position="30"/>
    </location>
</feature>
<comment type="caution">
    <text evidence="2">The sequence shown here is derived from an EMBL/GenBank/DDBJ whole genome shotgun (WGS) entry which is preliminary data.</text>
</comment>
<feature type="region of interest" description="Disordered" evidence="1">
    <location>
        <begin position="1"/>
        <end position="108"/>
    </location>
</feature>
<dbReference type="EMBL" id="JBBHLL010000314">
    <property type="protein sequence ID" value="KAK7806102.1"/>
    <property type="molecule type" value="Genomic_DNA"/>
</dbReference>
<keyword evidence="3" id="KW-1185">Reference proteome</keyword>
<reference evidence="2 3" key="1">
    <citation type="journal article" date="2023" name="bioRxiv">
        <title>Conserved and derived expression patterns and positive selection on dental genes reveal complex evolutionary context of ever-growing rodent molars.</title>
        <authorList>
            <person name="Calamari Z.T."/>
            <person name="Song A."/>
            <person name="Cohen E."/>
            <person name="Akter M."/>
            <person name="Roy R.D."/>
            <person name="Hallikas O."/>
            <person name="Christensen M.M."/>
            <person name="Li P."/>
            <person name="Marangoni P."/>
            <person name="Jernvall J."/>
            <person name="Klein O.D."/>
        </authorList>
    </citation>
    <scope>NUCLEOTIDE SEQUENCE [LARGE SCALE GENOMIC DNA]</scope>
    <source>
        <strain evidence="2">V071</strain>
    </source>
</reference>
<gene>
    <name evidence="2" type="ORF">U0070_000029</name>
</gene>
<accession>A0AAW0HVG0</accession>
<sequence>MAAERGAGQQQSQEMMEGERPLRATGERRAWAWAGTASCRIGARPPASGHSRESVTAANPVGRGGEAWSPGAPARGRQRAGKTRAPGTAWREPAQEKGTDEEAAAMGT</sequence>
<organism evidence="2 3">
    <name type="scientific">Myodes glareolus</name>
    <name type="common">Bank vole</name>
    <name type="synonym">Clethrionomys glareolus</name>
    <dbReference type="NCBI Taxonomy" id="447135"/>
    <lineage>
        <taxon>Eukaryota</taxon>
        <taxon>Metazoa</taxon>
        <taxon>Chordata</taxon>
        <taxon>Craniata</taxon>
        <taxon>Vertebrata</taxon>
        <taxon>Euteleostomi</taxon>
        <taxon>Mammalia</taxon>
        <taxon>Eutheria</taxon>
        <taxon>Euarchontoglires</taxon>
        <taxon>Glires</taxon>
        <taxon>Rodentia</taxon>
        <taxon>Myomorpha</taxon>
        <taxon>Muroidea</taxon>
        <taxon>Cricetidae</taxon>
        <taxon>Arvicolinae</taxon>
        <taxon>Myodes</taxon>
    </lineage>
</organism>
<proteinExistence type="predicted"/>
<dbReference type="AlphaFoldDB" id="A0AAW0HVG0"/>
<protein>
    <submittedName>
        <fullName evidence="2">Uncharacterized protein</fullName>
    </submittedName>
</protein>
<name>A0AAW0HVG0_MYOGA</name>
<evidence type="ECO:0000313" key="2">
    <source>
        <dbReference type="EMBL" id="KAK7806102.1"/>
    </source>
</evidence>
<dbReference type="Proteomes" id="UP001488838">
    <property type="component" value="Unassembled WGS sequence"/>
</dbReference>
<evidence type="ECO:0000313" key="3">
    <source>
        <dbReference type="Proteomes" id="UP001488838"/>
    </source>
</evidence>
<evidence type="ECO:0000256" key="1">
    <source>
        <dbReference type="SAM" id="MobiDB-lite"/>
    </source>
</evidence>